<name>A0AAD6WPZ8_9AGAR</name>
<dbReference type="Proteomes" id="UP001218188">
    <property type="component" value="Unassembled WGS sequence"/>
</dbReference>
<sequence>MSWPGLSRYSSSLANLRRPPNVLSSAADSPLTLNVAVLLKTQISKQPLSGASRDLSRLSMNPGYHFTLFLSPLALLRWPYKLFGHSLSVVRQDLCVAALQVPRLASWFLSNNSPVWPVPKCMPPDLLAVGVFRIGCYLLRGWIQLLCDSVRDHFSGVLFGGGWIENGLLRTTELCGERKVHVDSVLCSPSCAWDPRYSDSSGVCLSKTTSYPLSQCSVPCAWKY</sequence>
<organism evidence="1 2">
    <name type="scientific">Mycena alexandri</name>
    <dbReference type="NCBI Taxonomy" id="1745969"/>
    <lineage>
        <taxon>Eukaryota</taxon>
        <taxon>Fungi</taxon>
        <taxon>Dikarya</taxon>
        <taxon>Basidiomycota</taxon>
        <taxon>Agaricomycotina</taxon>
        <taxon>Agaricomycetes</taxon>
        <taxon>Agaricomycetidae</taxon>
        <taxon>Agaricales</taxon>
        <taxon>Marasmiineae</taxon>
        <taxon>Mycenaceae</taxon>
        <taxon>Mycena</taxon>
    </lineage>
</organism>
<keyword evidence="2" id="KW-1185">Reference proteome</keyword>
<proteinExistence type="predicted"/>
<evidence type="ECO:0000313" key="2">
    <source>
        <dbReference type="Proteomes" id="UP001218188"/>
    </source>
</evidence>
<dbReference type="AlphaFoldDB" id="A0AAD6WPZ8"/>
<protein>
    <submittedName>
        <fullName evidence="1">Uncharacterized protein</fullName>
    </submittedName>
</protein>
<dbReference type="EMBL" id="JARJCM010000248">
    <property type="protein sequence ID" value="KAJ7020902.1"/>
    <property type="molecule type" value="Genomic_DNA"/>
</dbReference>
<accession>A0AAD6WPZ8</accession>
<reference evidence="1" key="1">
    <citation type="submission" date="2023-03" db="EMBL/GenBank/DDBJ databases">
        <title>Massive genome expansion in bonnet fungi (Mycena s.s.) driven by repeated elements and novel gene families across ecological guilds.</title>
        <authorList>
            <consortium name="Lawrence Berkeley National Laboratory"/>
            <person name="Harder C.B."/>
            <person name="Miyauchi S."/>
            <person name="Viragh M."/>
            <person name="Kuo A."/>
            <person name="Thoen E."/>
            <person name="Andreopoulos B."/>
            <person name="Lu D."/>
            <person name="Skrede I."/>
            <person name="Drula E."/>
            <person name="Henrissat B."/>
            <person name="Morin E."/>
            <person name="Kohler A."/>
            <person name="Barry K."/>
            <person name="LaButti K."/>
            <person name="Morin E."/>
            <person name="Salamov A."/>
            <person name="Lipzen A."/>
            <person name="Mereny Z."/>
            <person name="Hegedus B."/>
            <person name="Baldrian P."/>
            <person name="Stursova M."/>
            <person name="Weitz H."/>
            <person name="Taylor A."/>
            <person name="Grigoriev I.V."/>
            <person name="Nagy L.G."/>
            <person name="Martin F."/>
            <person name="Kauserud H."/>
        </authorList>
    </citation>
    <scope>NUCLEOTIDE SEQUENCE</scope>
    <source>
        <strain evidence="1">CBHHK200</strain>
    </source>
</reference>
<comment type="caution">
    <text evidence="1">The sequence shown here is derived from an EMBL/GenBank/DDBJ whole genome shotgun (WGS) entry which is preliminary data.</text>
</comment>
<gene>
    <name evidence="1" type="ORF">C8F04DRAFT_277251</name>
</gene>
<evidence type="ECO:0000313" key="1">
    <source>
        <dbReference type="EMBL" id="KAJ7020902.1"/>
    </source>
</evidence>